<evidence type="ECO:0000313" key="8">
    <source>
        <dbReference type="EMBL" id="AMN15726.2"/>
    </source>
</evidence>
<comment type="similarity">
    <text evidence="1">Belongs to the baculoviridae LEF-11 family.</text>
</comment>
<evidence type="ECO:0000313" key="11">
    <source>
        <dbReference type="EMBL" id="AMN16140.2"/>
    </source>
</evidence>
<dbReference type="InterPro" id="IPR009429">
    <property type="entry name" value="Baculo_LEF-11"/>
</dbReference>
<evidence type="ECO:0000256" key="1">
    <source>
        <dbReference type="ARBA" id="ARBA00008271"/>
    </source>
</evidence>
<organism evidence="5">
    <name type="scientific">Helicoverpa SNPV AC53</name>
    <dbReference type="NCBI Taxonomy" id="1569367"/>
    <lineage>
        <taxon>Viruses</taxon>
        <taxon>Viruses incertae sedis</taxon>
        <taxon>Naldaviricetes</taxon>
        <taxon>Lefavirales</taxon>
        <taxon>Baculoviridae</taxon>
        <taxon>Alphabaculovirus</taxon>
        <taxon>Alphabaculovirus helarmigerae</taxon>
    </lineage>
</organism>
<evidence type="ECO:0000313" key="5">
    <source>
        <dbReference type="EMBL" id="AIG63074.2"/>
    </source>
</evidence>
<keyword evidence="4" id="KW-0804">Transcription</keyword>
<keyword evidence="3" id="KW-0805">Transcription regulation</keyword>
<dbReference type="EMBL" id="KJ909666">
    <property type="protein sequence ID" value="AIG63074.2"/>
    <property type="molecule type" value="Genomic_DNA"/>
</dbReference>
<evidence type="ECO:0000256" key="2">
    <source>
        <dbReference type="ARBA" id="ARBA00017118"/>
    </source>
</evidence>
<reference evidence="5" key="3">
    <citation type="submission" date="2016-08" db="EMBL/GenBank/DDBJ databases">
        <authorList>
            <person name="Seilhamer J.J."/>
        </authorList>
    </citation>
    <scope>NUCLEOTIDE SEQUENCE</scope>
    <source>
        <strain evidence="5">AC53</strain>
        <strain evidence="11">AC53T4.1</strain>
        <strain evidence="12">AC53T4.2</strain>
    </source>
</reference>
<evidence type="ECO:0000313" key="12">
    <source>
        <dbReference type="EMBL" id="AMN16277.2"/>
    </source>
</evidence>
<dbReference type="EMBL" id="KU738900">
    <property type="protein sequence ID" value="AMN15864.2"/>
    <property type="molecule type" value="Genomic_DNA"/>
</dbReference>
<dbReference type="EMBL" id="KU738899">
    <property type="protein sequence ID" value="AMN15726.2"/>
    <property type="molecule type" value="Genomic_DNA"/>
</dbReference>
<dbReference type="GO" id="GO:0006355">
    <property type="term" value="P:regulation of DNA-templated transcription"/>
    <property type="evidence" value="ECO:0007669"/>
    <property type="project" value="InterPro"/>
</dbReference>
<gene>
    <name evidence="5" type="ORF">HaSNPV-AC53_032</name>
</gene>
<dbReference type="EMBL" id="KU738898">
    <property type="protein sequence ID" value="AMN15588.2"/>
    <property type="molecule type" value="Genomic_DNA"/>
</dbReference>
<dbReference type="EMBL" id="KU738897">
    <property type="protein sequence ID" value="AMN15450.2"/>
    <property type="molecule type" value="Genomic_DNA"/>
</dbReference>
<evidence type="ECO:0000313" key="13">
    <source>
        <dbReference type="EMBL" id="AMN16416.2"/>
    </source>
</evidence>
<dbReference type="EMBL" id="KU738904">
    <property type="protein sequence ID" value="AMN16416.2"/>
    <property type="molecule type" value="Genomic_DNA"/>
</dbReference>
<proteinExistence type="inferred from homology"/>
<evidence type="ECO:0000256" key="3">
    <source>
        <dbReference type="ARBA" id="ARBA00023015"/>
    </source>
</evidence>
<protein>
    <recommendedName>
        <fullName evidence="2">Late expression factor 11</fullName>
    </recommendedName>
</protein>
<evidence type="ECO:0000313" key="9">
    <source>
        <dbReference type="EMBL" id="AMN15864.2"/>
    </source>
</evidence>
<evidence type="ECO:0000256" key="4">
    <source>
        <dbReference type="ARBA" id="ARBA00023163"/>
    </source>
</evidence>
<dbReference type="EMBL" id="KU738903">
    <property type="protein sequence ID" value="AMN16277.2"/>
    <property type="molecule type" value="Genomic_DNA"/>
</dbReference>
<dbReference type="Pfam" id="PF06385">
    <property type="entry name" value="Baculo_LEF-11"/>
    <property type="match status" value="1"/>
</dbReference>
<evidence type="ECO:0000313" key="7">
    <source>
        <dbReference type="EMBL" id="AMN15588.2"/>
    </source>
</evidence>
<reference evidence="6" key="2">
    <citation type="journal article" date="2016" name="Genome Announc.">
        <title>Complete Genome Sequences of Seven Helicoverpa armigera SNPV-AC53-Derived Strains.</title>
        <authorList>
            <person name="Noune C."/>
            <person name="Hauxwell C."/>
        </authorList>
    </citation>
    <scope>NUCLEOTIDE SEQUENCE</scope>
    <source>
        <strain evidence="6">AC53C3</strain>
        <strain evidence="7">AC53C5</strain>
        <strain evidence="8">AC53C6</strain>
        <strain evidence="9">AC53C9</strain>
        <strain evidence="10">AC53T2</strain>
        <strain evidence="13">AC53T5</strain>
    </source>
</reference>
<dbReference type="GO" id="GO:0019058">
    <property type="term" value="P:viral life cycle"/>
    <property type="evidence" value="ECO:0007669"/>
    <property type="project" value="InterPro"/>
</dbReference>
<name>A0A075TSX6_9ABAC</name>
<evidence type="ECO:0000313" key="6">
    <source>
        <dbReference type="EMBL" id="AMN15450.2"/>
    </source>
</evidence>
<dbReference type="EMBL" id="KU738901">
    <property type="protein sequence ID" value="AMN16002.2"/>
    <property type="molecule type" value="Genomic_DNA"/>
</dbReference>
<reference evidence="5" key="1">
    <citation type="journal article" date="2015" name="Genome Announc.">
        <title>Complete Genome Sequences of Helicoverpa armigera Single Nucleopolyhedrovirus Strains AC53 and H25EA1 from Australia.</title>
        <authorList>
            <person name="Noune C."/>
            <person name="Hauxwell C."/>
        </authorList>
    </citation>
    <scope>NUCLEOTIDE SEQUENCE</scope>
    <source>
        <strain evidence="5">AC53</strain>
    </source>
</reference>
<accession>A0A075TSX6</accession>
<evidence type="ECO:0000313" key="10">
    <source>
        <dbReference type="EMBL" id="AMN16002.2"/>
    </source>
</evidence>
<sequence length="150" mass="17231">MILKNVYNSTAPIKRQFYAYSSAMVNEICSGNTKINSRCDQFETNHGDCLTRSEVYALLREVINWRKHHMQVDRVCDHVSDPGFAVQQNYINSILDTASLVVGDCPEKKRLLSYHSKRLTNLFNLKTTLEDEYAQAVSKYDIDPGRVVDH</sequence>
<dbReference type="EMBL" id="KU738902">
    <property type="protein sequence ID" value="AMN16140.2"/>
    <property type="molecule type" value="Genomic_DNA"/>
</dbReference>